<keyword evidence="2" id="KW-1133">Transmembrane helix</keyword>
<evidence type="ECO:0000313" key="3">
    <source>
        <dbReference type="EMBL" id="MFB9991123.1"/>
    </source>
</evidence>
<feature type="region of interest" description="Disordered" evidence="1">
    <location>
        <begin position="199"/>
        <end position="230"/>
    </location>
</feature>
<feature type="compositionally biased region" description="Polar residues" evidence="1">
    <location>
        <begin position="213"/>
        <end position="230"/>
    </location>
</feature>
<dbReference type="Pfam" id="PF04854">
    <property type="entry name" value="DUF624"/>
    <property type="match status" value="1"/>
</dbReference>
<evidence type="ECO:0000256" key="1">
    <source>
        <dbReference type="SAM" id="MobiDB-lite"/>
    </source>
</evidence>
<keyword evidence="4" id="KW-1185">Reference proteome</keyword>
<feature type="transmembrane region" description="Helical" evidence="2">
    <location>
        <begin position="27"/>
        <end position="52"/>
    </location>
</feature>
<dbReference type="RefSeq" id="WP_380005740.1">
    <property type="nucleotide sequence ID" value="NZ_JBHLYR010000013.1"/>
</dbReference>
<proteinExistence type="predicted"/>
<comment type="caution">
    <text evidence="3">The sequence shown here is derived from an EMBL/GenBank/DDBJ whole genome shotgun (WGS) entry which is preliminary data.</text>
</comment>
<accession>A0ABV6AUF2</accession>
<dbReference type="InterPro" id="IPR006938">
    <property type="entry name" value="DUF624"/>
</dbReference>
<evidence type="ECO:0000256" key="2">
    <source>
        <dbReference type="SAM" id="Phobius"/>
    </source>
</evidence>
<keyword evidence="2" id="KW-0812">Transmembrane</keyword>
<sequence>MSLLPRAYREGGLLTWRYLLPLVWLNLIWLALSWTLLLAGPATLACYALIATTMREDRDPDLRLFPALLRQNLLAGVLWLLTVAVFAFLMYSNLVFWLRVSGNFGDAVVSLLALYLSWLFVALQPYLLEALSVQRLSYGRAWQAALFALIRTPVSAHLYVLIPVLVVLLAFFFRTFGLVILVSMALTFAAVQVKPITERPEPAEPEAPEPSDPTDSAESTGQLSGPSTPV</sequence>
<feature type="transmembrane region" description="Helical" evidence="2">
    <location>
        <begin position="104"/>
        <end position="123"/>
    </location>
</feature>
<feature type="transmembrane region" description="Helical" evidence="2">
    <location>
        <begin position="73"/>
        <end position="98"/>
    </location>
</feature>
<protein>
    <submittedName>
        <fullName evidence="3">DUF624 domain-containing protein</fullName>
    </submittedName>
</protein>
<organism evidence="3 4">
    <name type="scientific">Deinococcus oregonensis</name>
    <dbReference type="NCBI Taxonomy" id="1805970"/>
    <lineage>
        <taxon>Bacteria</taxon>
        <taxon>Thermotogati</taxon>
        <taxon>Deinococcota</taxon>
        <taxon>Deinococci</taxon>
        <taxon>Deinococcales</taxon>
        <taxon>Deinococcaceae</taxon>
        <taxon>Deinococcus</taxon>
    </lineage>
</organism>
<name>A0ABV6AUF2_9DEIO</name>
<reference evidence="3 4" key="1">
    <citation type="submission" date="2024-09" db="EMBL/GenBank/DDBJ databases">
        <authorList>
            <person name="Sun Q."/>
            <person name="Mori K."/>
        </authorList>
    </citation>
    <scope>NUCLEOTIDE SEQUENCE [LARGE SCALE GENOMIC DNA]</scope>
    <source>
        <strain evidence="3 4">JCM 13503</strain>
    </source>
</reference>
<gene>
    <name evidence="3" type="ORF">ACFFLM_03875</name>
</gene>
<dbReference type="Proteomes" id="UP001589733">
    <property type="component" value="Unassembled WGS sequence"/>
</dbReference>
<keyword evidence="2" id="KW-0472">Membrane</keyword>
<dbReference type="EMBL" id="JBHLYR010000013">
    <property type="protein sequence ID" value="MFB9991123.1"/>
    <property type="molecule type" value="Genomic_DNA"/>
</dbReference>
<evidence type="ECO:0000313" key="4">
    <source>
        <dbReference type="Proteomes" id="UP001589733"/>
    </source>
</evidence>